<gene>
    <name evidence="1" type="ORF">ACJMK2_040321</name>
</gene>
<feature type="non-terminal residue" evidence="1">
    <location>
        <position position="77"/>
    </location>
</feature>
<accession>A0ABD3WI44</accession>
<evidence type="ECO:0000313" key="1">
    <source>
        <dbReference type="EMBL" id="KAL3872392.1"/>
    </source>
</evidence>
<organism evidence="1 2">
    <name type="scientific">Sinanodonta woodiana</name>
    <name type="common">Chinese pond mussel</name>
    <name type="synonym">Anodonta woodiana</name>
    <dbReference type="NCBI Taxonomy" id="1069815"/>
    <lineage>
        <taxon>Eukaryota</taxon>
        <taxon>Metazoa</taxon>
        <taxon>Spiralia</taxon>
        <taxon>Lophotrochozoa</taxon>
        <taxon>Mollusca</taxon>
        <taxon>Bivalvia</taxon>
        <taxon>Autobranchia</taxon>
        <taxon>Heteroconchia</taxon>
        <taxon>Palaeoheterodonta</taxon>
        <taxon>Unionida</taxon>
        <taxon>Unionoidea</taxon>
        <taxon>Unionidae</taxon>
        <taxon>Unioninae</taxon>
        <taxon>Sinanodonta</taxon>
    </lineage>
</organism>
<reference evidence="1 2" key="1">
    <citation type="submission" date="2024-11" db="EMBL/GenBank/DDBJ databases">
        <title>Chromosome-level genome assembly of the freshwater bivalve Anodonta woodiana.</title>
        <authorList>
            <person name="Chen X."/>
        </authorList>
    </citation>
    <scope>NUCLEOTIDE SEQUENCE [LARGE SCALE GENOMIC DNA]</scope>
    <source>
        <strain evidence="1">MN2024</strain>
        <tissue evidence="1">Gills</tissue>
    </source>
</reference>
<evidence type="ECO:0000313" key="2">
    <source>
        <dbReference type="Proteomes" id="UP001634394"/>
    </source>
</evidence>
<proteinExistence type="predicted"/>
<dbReference type="Proteomes" id="UP001634394">
    <property type="component" value="Unassembled WGS sequence"/>
</dbReference>
<sequence length="77" mass="8304">MDGLKNLGKVNVNSDFKVPHPVDEAGKIADIIVSVAKLSSDNPKDLTNVIPHLLSIEKDLEGIVKCHNFVCNIVLLG</sequence>
<comment type="caution">
    <text evidence="1">The sequence shown here is derived from an EMBL/GenBank/DDBJ whole genome shotgun (WGS) entry which is preliminary data.</text>
</comment>
<dbReference type="EMBL" id="JBJQND010000007">
    <property type="protein sequence ID" value="KAL3872392.1"/>
    <property type="molecule type" value="Genomic_DNA"/>
</dbReference>
<protein>
    <submittedName>
        <fullName evidence="1">Uncharacterized protein</fullName>
    </submittedName>
</protein>
<dbReference type="AlphaFoldDB" id="A0ABD3WI44"/>
<keyword evidence="2" id="KW-1185">Reference proteome</keyword>
<name>A0ABD3WI44_SINWO</name>